<dbReference type="PROSITE" id="PS00108">
    <property type="entry name" value="PROTEIN_KINASE_ST"/>
    <property type="match status" value="1"/>
</dbReference>
<feature type="non-terminal residue" evidence="12">
    <location>
        <position position="1"/>
    </location>
</feature>
<dbReference type="InterPro" id="IPR000719">
    <property type="entry name" value="Prot_kinase_dom"/>
</dbReference>
<evidence type="ECO:0000256" key="6">
    <source>
        <dbReference type="ARBA" id="ARBA00022777"/>
    </source>
</evidence>
<organism evidence="12 13">
    <name type="scientific">Diploptera punctata</name>
    <name type="common">Pacific beetle cockroach</name>
    <dbReference type="NCBI Taxonomy" id="6984"/>
    <lineage>
        <taxon>Eukaryota</taxon>
        <taxon>Metazoa</taxon>
        <taxon>Ecdysozoa</taxon>
        <taxon>Arthropoda</taxon>
        <taxon>Hexapoda</taxon>
        <taxon>Insecta</taxon>
        <taxon>Pterygota</taxon>
        <taxon>Neoptera</taxon>
        <taxon>Polyneoptera</taxon>
        <taxon>Dictyoptera</taxon>
        <taxon>Blattodea</taxon>
        <taxon>Blaberoidea</taxon>
        <taxon>Blaberidae</taxon>
        <taxon>Diplopterinae</taxon>
        <taxon>Diploptera</taxon>
    </lineage>
</organism>
<dbReference type="SMART" id="SM00220">
    <property type="entry name" value="S_TKc"/>
    <property type="match status" value="1"/>
</dbReference>
<feature type="compositionally biased region" description="Low complexity" evidence="10">
    <location>
        <begin position="122"/>
        <end position="139"/>
    </location>
</feature>
<feature type="domain" description="Protein kinase" evidence="11">
    <location>
        <begin position="181"/>
        <end position="469"/>
    </location>
</feature>
<dbReference type="InterPro" id="IPR008271">
    <property type="entry name" value="Ser/Thr_kinase_AS"/>
</dbReference>
<dbReference type="FunFam" id="1.10.510.10:FF:000533">
    <property type="entry name" value="cyclin-dependent kinase 10"/>
    <property type="match status" value="1"/>
</dbReference>
<dbReference type="Proteomes" id="UP001233999">
    <property type="component" value="Unassembled WGS sequence"/>
</dbReference>
<dbReference type="EC" id="2.7.11.22" evidence="2"/>
<reference evidence="12" key="2">
    <citation type="submission" date="2023-05" db="EMBL/GenBank/DDBJ databases">
        <authorList>
            <person name="Fouks B."/>
        </authorList>
    </citation>
    <scope>NUCLEOTIDE SEQUENCE</scope>
    <source>
        <strain evidence="12">Stay&amp;Tobe</strain>
        <tissue evidence="12">Testes</tissue>
    </source>
</reference>
<evidence type="ECO:0000256" key="4">
    <source>
        <dbReference type="ARBA" id="ARBA00022679"/>
    </source>
</evidence>
<feature type="region of interest" description="Disordered" evidence="10">
    <location>
        <begin position="44"/>
        <end position="103"/>
    </location>
</feature>
<dbReference type="Gene3D" id="3.30.200.20">
    <property type="entry name" value="Phosphorylase Kinase, domain 1"/>
    <property type="match status" value="1"/>
</dbReference>
<accession>A0AAD8AF85</accession>
<dbReference type="InterPro" id="IPR045267">
    <property type="entry name" value="CDK11/PITSLRE_STKc"/>
</dbReference>
<feature type="compositionally biased region" description="Low complexity" evidence="10">
    <location>
        <begin position="83"/>
        <end position="92"/>
    </location>
</feature>
<dbReference type="FunFam" id="3.30.200.20:FF:000054">
    <property type="entry name" value="Cyclin-dependent kinase 11B"/>
    <property type="match status" value="1"/>
</dbReference>
<evidence type="ECO:0000256" key="2">
    <source>
        <dbReference type="ARBA" id="ARBA00012425"/>
    </source>
</evidence>
<dbReference type="Gene3D" id="1.10.510.10">
    <property type="entry name" value="Transferase(Phosphotransferase) domain 1"/>
    <property type="match status" value="1"/>
</dbReference>
<sequence>SEKINQGVAAEDIEVENKKLLGNINISGESSDSEMLYSGKDSLKKYSKSGCHHRSKAKRWNEEDLEKKHKKKRKHDHKEESSDTSSESTNSENKARHEHKILPKLVAEYSGSEIFDEESRSSVKISESQDSSSDSDSVSNATKEDEKKEDISLPNNFSESEEENCEVYFPAIEGCRSVNEYEIVSRIAEGSYGVVYEAKDRHTQEIVALKKLKMEKEKEGFPITSLREINTLLKAQHPNIVTVREIVVNSNIDKIFIVMDYIEHDLKSFMESMKKKKEVFHKGEVKCLMLQLLRGVAHLHDNWILHRDLKTSNLLLSNKGILKIGDFGLAREYGSPLKPYSPIVVTLWYRAPEVLLGARRYSTPVDVWSIGCIFSELITMEPLFQSQTEVEQINRIFRSLGTPNDKMWPGYSLLPAMLSIKVPNYPPGRLWKQFNNKLTYNGMQLLMRFLTYDPVKRITAKEAEDHDYFKEAPLPVDPKEFSAAHVADDTCHKMSEAPSPKVQHEDDKLGDDYQDGFFMGLQEGGDEDSTTFRLRF</sequence>
<keyword evidence="13" id="KW-1185">Reference proteome</keyword>
<keyword evidence="4" id="KW-0808">Transferase</keyword>
<feature type="compositionally biased region" description="Basic residues" evidence="10">
    <location>
        <begin position="45"/>
        <end position="58"/>
    </location>
</feature>
<name>A0AAD8AF85_DIPPU</name>
<comment type="catalytic activity">
    <reaction evidence="8">
        <text>L-threonyl-[protein] + ATP = O-phospho-L-threonyl-[protein] + ADP + H(+)</text>
        <dbReference type="Rhea" id="RHEA:46608"/>
        <dbReference type="Rhea" id="RHEA-COMP:11060"/>
        <dbReference type="Rhea" id="RHEA-COMP:11605"/>
        <dbReference type="ChEBI" id="CHEBI:15378"/>
        <dbReference type="ChEBI" id="CHEBI:30013"/>
        <dbReference type="ChEBI" id="CHEBI:30616"/>
        <dbReference type="ChEBI" id="CHEBI:61977"/>
        <dbReference type="ChEBI" id="CHEBI:456216"/>
        <dbReference type="EC" id="2.7.11.22"/>
    </reaction>
</comment>
<dbReference type="EMBL" id="JASPKZ010001600">
    <property type="protein sequence ID" value="KAJ9597556.1"/>
    <property type="molecule type" value="Genomic_DNA"/>
</dbReference>
<evidence type="ECO:0000313" key="12">
    <source>
        <dbReference type="EMBL" id="KAJ9597556.1"/>
    </source>
</evidence>
<dbReference type="Pfam" id="PF00069">
    <property type="entry name" value="Pkinase"/>
    <property type="match status" value="1"/>
</dbReference>
<evidence type="ECO:0000256" key="8">
    <source>
        <dbReference type="ARBA" id="ARBA00047811"/>
    </source>
</evidence>
<evidence type="ECO:0000256" key="1">
    <source>
        <dbReference type="ARBA" id="ARBA00006485"/>
    </source>
</evidence>
<keyword evidence="7" id="KW-0067">ATP-binding</keyword>
<dbReference type="InterPro" id="IPR050108">
    <property type="entry name" value="CDK"/>
</dbReference>
<evidence type="ECO:0000256" key="5">
    <source>
        <dbReference type="ARBA" id="ARBA00022741"/>
    </source>
</evidence>
<keyword evidence="6" id="KW-0418">Kinase</keyword>
<evidence type="ECO:0000259" key="11">
    <source>
        <dbReference type="PROSITE" id="PS50011"/>
    </source>
</evidence>
<dbReference type="InterPro" id="IPR011009">
    <property type="entry name" value="Kinase-like_dom_sf"/>
</dbReference>
<comment type="caution">
    <text evidence="12">The sequence shown here is derived from an EMBL/GenBank/DDBJ whole genome shotgun (WGS) entry which is preliminary data.</text>
</comment>
<dbReference type="GO" id="GO:0004693">
    <property type="term" value="F:cyclin-dependent protein serine/threonine kinase activity"/>
    <property type="evidence" value="ECO:0007669"/>
    <property type="project" value="UniProtKB-EC"/>
</dbReference>
<feature type="region of interest" description="Disordered" evidence="10">
    <location>
        <begin position="117"/>
        <end position="159"/>
    </location>
</feature>
<dbReference type="GO" id="GO:0005524">
    <property type="term" value="F:ATP binding"/>
    <property type="evidence" value="ECO:0007669"/>
    <property type="project" value="UniProtKB-KW"/>
</dbReference>
<gene>
    <name evidence="12" type="ORF">L9F63_011557</name>
</gene>
<dbReference type="GO" id="GO:0005634">
    <property type="term" value="C:nucleus"/>
    <property type="evidence" value="ECO:0007669"/>
    <property type="project" value="TreeGrafter"/>
</dbReference>
<evidence type="ECO:0000313" key="13">
    <source>
        <dbReference type="Proteomes" id="UP001233999"/>
    </source>
</evidence>
<dbReference type="PROSITE" id="PS50011">
    <property type="entry name" value="PROTEIN_KINASE_DOM"/>
    <property type="match status" value="1"/>
</dbReference>
<comment type="catalytic activity">
    <reaction evidence="9">
        <text>L-seryl-[protein] + ATP = O-phospho-L-seryl-[protein] + ADP + H(+)</text>
        <dbReference type="Rhea" id="RHEA:17989"/>
        <dbReference type="Rhea" id="RHEA-COMP:9863"/>
        <dbReference type="Rhea" id="RHEA-COMP:11604"/>
        <dbReference type="ChEBI" id="CHEBI:15378"/>
        <dbReference type="ChEBI" id="CHEBI:29999"/>
        <dbReference type="ChEBI" id="CHEBI:30616"/>
        <dbReference type="ChEBI" id="CHEBI:83421"/>
        <dbReference type="ChEBI" id="CHEBI:456216"/>
        <dbReference type="EC" id="2.7.11.22"/>
    </reaction>
</comment>
<dbReference type="PANTHER" id="PTHR24056">
    <property type="entry name" value="CELL DIVISION PROTEIN KINASE"/>
    <property type="match status" value="1"/>
</dbReference>
<proteinExistence type="inferred from homology"/>
<reference evidence="12" key="1">
    <citation type="journal article" date="2023" name="IScience">
        <title>Live-bearing cockroach genome reveals convergent evolutionary mechanisms linked to viviparity in insects and beyond.</title>
        <authorList>
            <person name="Fouks B."/>
            <person name="Harrison M.C."/>
            <person name="Mikhailova A.A."/>
            <person name="Marchal E."/>
            <person name="English S."/>
            <person name="Carruthers M."/>
            <person name="Jennings E.C."/>
            <person name="Chiamaka E.L."/>
            <person name="Frigard R.A."/>
            <person name="Pippel M."/>
            <person name="Attardo G.M."/>
            <person name="Benoit J.B."/>
            <person name="Bornberg-Bauer E."/>
            <person name="Tobe S.S."/>
        </authorList>
    </citation>
    <scope>NUCLEOTIDE SEQUENCE</scope>
    <source>
        <strain evidence="12">Stay&amp;Tobe</strain>
    </source>
</reference>
<dbReference type="GO" id="GO:0040019">
    <property type="term" value="P:positive regulation of embryonic development"/>
    <property type="evidence" value="ECO:0007669"/>
    <property type="project" value="UniProtKB-ARBA"/>
</dbReference>
<evidence type="ECO:0000256" key="10">
    <source>
        <dbReference type="SAM" id="MobiDB-lite"/>
    </source>
</evidence>
<comment type="similarity">
    <text evidence="1">Belongs to the protein kinase superfamily. CMGC Ser/Thr protein kinase family. CDC2/CDKX subfamily.</text>
</comment>
<dbReference type="CDD" id="cd07843">
    <property type="entry name" value="STKc_CDC2L1"/>
    <property type="match status" value="1"/>
</dbReference>
<keyword evidence="5" id="KW-0547">Nucleotide-binding</keyword>
<dbReference type="PANTHER" id="PTHR24056:SF107">
    <property type="entry name" value="CYCLIN-DEPENDENT KINASE 11A-RELATED"/>
    <property type="match status" value="1"/>
</dbReference>
<evidence type="ECO:0000256" key="9">
    <source>
        <dbReference type="ARBA" id="ARBA00048367"/>
    </source>
</evidence>
<dbReference type="GO" id="GO:0007346">
    <property type="term" value="P:regulation of mitotic cell cycle"/>
    <property type="evidence" value="ECO:0007669"/>
    <property type="project" value="TreeGrafter"/>
</dbReference>
<dbReference type="AlphaFoldDB" id="A0AAD8AF85"/>
<dbReference type="SUPFAM" id="SSF56112">
    <property type="entry name" value="Protein kinase-like (PK-like)"/>
    <property type="match status" value="1"/>
</dbReference>
<feature type="compositionally biased region" description="Basic and acidic residues" evidence="10">
    <location>
        <begin position="142"/>
        <end position="151"/>
    </location>
</feature>
<protein>
    <recommendedName>
        <fullName evidence="2">cyclin-dependent kinase</fullName>
        <ecNumber evidence="2">2.7.11.22</ecNumber>
    </recommendedName>
</protein>
<evidence type="ECO:0000256" key="3">
    <source>
        <dbReference type="ARBA" id="ARBA00022527"/>
    </source>
</evidence>
<keyword evidence="3" id="KW-0723">Serine/threonine-protein kinase</keyword>
<evidence type="ECO:0000256" key="7">
    <source>
        <dbReference type="ARBA" id="ARBA00022840"/>
    </source>
</evidence>